<keyword evidence="8 11" id="KW-0234">DNA repair</keyword>
<evidence type="ECO:0000313" key="16">
    <source>
        <dbReference type="Proteomes" id="UP000051494"/>
    </source>
</evidence>
<dbReference type="PANTHER" id="PTHR42855:SF1">
    <property type="entry name" value="ABC TRANSPORTER DOMAIN-CONTAINING PROTEIN"/>
    <property type="match status" value="1"/>
</dbReference>
<dbReference type="Pfam" id="PF00005">
    <property type="entry name" value="ABC_tran"/>
    <property type="match status" value="2"/>
</dbReference>
<keyword evidence="2 11" id="KW-0677">Repeat</keyword>
<evidence type="ECO:0000256" key="3">
    <source>
        <dbReference type="ARBA" id="ARBA00022741"/>
    </source>
</evidence>
<dbReference type="InterPro" id="IPR003593">
    <property type="entry name" value="AAA+_ATPase"/>
</dbReference>
<evidence type="ECO:0000256" key="10">
    <source>
        <dbReference type="ARBA" id="ARBA00061478"/>
    </source>
</evidence>
<comment type="function">
    <text evidence="11">Probably plays a role in ribosome assembly or function. May be involved in resolution of branched DNA intermediates that result from template switching in postreplication gaps. Binds DNA and has ATPase activity.</text>
</comment>
<dbReference type="InterPro" id="IPR027417">
    <property type="entry name" value="P-loop_NTPase"/>
</dbReference>
<dbReference type="Pfam" id="PF16326">
    <property type="entry name" value="ABC_tran_CTD"/>
    <property type="match status" value="1"/>
</dbReference>
<evidence type="ECO:0000256" key="1">
    <source>
        <dbReference type="ARBA" id="ARBA00022490"/>
    </source>
</evidence>
<dbReference type="STRING" id="437022.CC99x_02196"/>
<dbReference type="GO" id="GO:0006281">
    <property type="term" value="P:DNA repair"/>
    <property type="evidence" value="ECO:0007669"/>
    <property type="project" value="UniProtKB-KW"/>
</dbReference>
<gene>
    <name evidence="11 14" type="primary">uup</name>
    <name evidence="15" type="ORF">CC99x_000620</name>
    <name evidence="14" type="ORF">CC99x_02196</name>
</gene>
<evidence type="ECO:0000256" key="2">
    <source>
        <dbReference type="ARBA" id="ARBA00022737"/>
    </source>
</evidence>
<dbReference type="EMBL" id="LKHV01000014">
    <property type="protein sequence ID" value="KRG17597.1"/>
    <property type="molecule type" value="Genomic_DNA"/>
</dbReference>
<accession>A0A0Q9YA56</accession>
<keyword evidence="3 11" id="KW-0547">Nucleotide-binding</keyword>
<organism evidence="14">
    <name type="scientific">Candidatus Berkiella cookevillensis</name>
    <dbReference type="NCBI Taxonomy" id="437022"/>
    <lineage>
        <taxon>Bacteria</taxon>
        <taxon>Pseudomonadati</taxon>
        <taxon>Pseudomonadota</taxon>
        <taxon>Gammaproteobacteria</taxon>
        <taxon>Candidatus Berkiellales</taxon>
        <taxon>Candidatus Berkiellaceae</taxon>
        <taxon>Candidatus Berkiella</taxon>
    </lineage>
</organism>
<dbReference type="GO" id="GO:0005737">
    <property type="term" value="C:cytoplasm"/>
    <property type="evidence" value="ECO:0007669"/>
    <property type="project" value="UniProtKB-SubCell"/>
</dbReference>
<keyword evidence="7 11" id="KW-0238">DNA-binding</keyword>
<feature type="region of interest" description="Disordered" evidence="12">
    <location>
        <begin position="535"/>
        <end position="559"/>
    </location>
</feature>
<name>A0A0Q9YA56_9GAMM</name>
<dbReference type="PATRIC" id="fig|1590042.3.peg.2250"/>
<dbReference type="Gene3D" id="1.10.287.380">
    <property type="entry name" value="Valyl-tRNA synthetase, C-terminal domain"/>
    <property type="match status" value="1"/>
</dbReference>
<keyword evidence="4 11" id="KW-0227">DNA damage</keyword>
<dbReference type="InterPro" id="IPR043686">
    <property type="entry name" value="Uup"/>
</dbReference>
<dbReference type="PROSITE" id="PS50893">
    <property type="entry name" value="ABC_TRANSPORTER_2"/>
    <property type="match status" value="2"/>
</dbReference>
<evidence type="ECO:0000313" key="15">
    <source>
        <dbReference type="EMBL" id="MCS5707397.1"/>
    </source>
</evidence>
<dbReference type="InterPro" id="IPR032781">
    <property type="entry name" value="ABC_tran_Xtn"/>
</dbReference>
<dbReference type="GO" id="GO:0005524">
    <property type="term" value="F:ATP binding"/>
    <property type="evidence" value="ECO:0007669"/>
    <property type="project" value="UniProtKB-UniRule"/>
</dbReference>
<feature type="domain" description="ABC transporter" evidence="13">
    <location>
        <begin position="4"/>
        <end position="252"/>
    </location>
</feature>
<comment type="caution">
    <text evidence="14">The sequence shown here is derived from an EMBL/GenBank/DDBJ whole genome shotgun (WGS) entry which is preliminary data.</text>
</comment>
<proteinExistence type="inferred from homology"/>
<dbReference type="Pfam" id="PF12848">
    <property type="entry name" value="ABC_tran_Xtn"/>
    <property type="match status" value="1"/>
</dbReference>
<reference evidence="14" key="1">
    <citation type="submission" date="2015-09" db="EMBL/GenBank/DDBJ databases">
        <title>Draft Genome Sequences of Two Novel Amoeba-resistant Intranuclear Bacteria, Candidatus Berkiella cookevillensis and Candidatus Berkiella aquae.</title>
        <authorList>
            <person name="Mehari Y.T."/>
            <person name="Arivett B.A."/>
            <person name="Farone A.L."/>
            <person name="Gunderson J.H."/>
            <person name="Farone M.B."/>
        </authorList>
    </citation>
    <scope>NUCLEOTIDE SEQUENCE [LARGE SCALE GENOMIC DNA]</scope>
    <source>
        <strain evidence="14">CC99</strain>
    </source>
</reference>
<dbReference type="FunFam" id="3.40.50.300:FF:000309">
    <property type="entry name" value="ABC transporter ATP-binding protein"/>
    <property type="match status" value="1"/>
</dbReference>
<dbReference type="Gene3D" id="3.40.50.300">
    <property type="entry name" value="P-loop containing nucleotide triphosphate hydrolases"/>
    <property type="match status" value="2"/>
</dbReference>
<evidence type="ECO:0000259" key="13">
    <source>
        <dbReference type="PROSITE" id="PS50893"/>
    </source>
</evidence>
<reference evidence="15" key="3">
    <citation type="submission" date="2021-06" db="EMBL/GenBank/DDBJ databases">
        <title>Genomic Description and Analysis of Intracellular Bacteria, Candidatus Berkiella cookevillensis and Candidatus Berkiella aquae.</title>
        <authorList>
            <person name="Kidane D.T."/>
            <person name="Mehari Y.T."/>
            <person name="Rice F.C."/>
            <person name="Arivett B.A."/>
            <person name="Farone A.L."/>
            <person name="Berk S.G."/>
            <person name="Farone M.B."/>
        </authorList>
    </citation>
    <scope>NUCLEOTIDE SEQUENCE</scope>
    <source>
        <strain evidence="15">CC99</strain>
    </source>
</reference>
<keyword evidence="5 11" id="KW-0378">Hydrolase</keyword>
<dbReference type="GO" id="GO:0043022">
    <property type="term" value="F:ribosome binding"/>
    <property type="evidence" value="ECO:0007669"/>
    <property type="project" value="UniProtKB-UniRule"/>
</dbReference>
<dbReference type="InterPro" id="IPR032524">
    <property type="entry name" value="ABC_tran_C"/>
</dbReference>
<evidence type="ECO:0000256" key="7">
    <source>
        <dbReference type="ARBA" id="ARBA00023125"/>
    </source>
</evidence>
<dbReference type="HAMAP" id="MF_00848">
    <property type="entry name" value="Uup"/>
    <property type="match status" value="1"/>
</dbReference>
<evidence type="ECO:0000256" key="5">
    <source>
        <dbReference type="ARBA" id="ARBA00022801"/>
    </source>
</evidence>
<comment type="catalytic activity">
    <reaction evidence="9 11">
        <text>ATP + H2O = ADP + phosphate + H(+)</text>
        <dbReference type="Rhea" id="RHEA:13065"/>
        <dbReference type="ChEBI" id="CHEBI:15377"/>
        <dbReference type="ChEBI" id="CHEBI:15378"/>
        <dbReference type="ChEBI" id="CHEBI:30616"/>
        <dbReference type="ChEBI" id="CHEBI:43474"/>
        <dbReference type="ChEBI" id="CHEBI:456216"/>
    </reaction>
</comment>
<dbReference type="SUPFAM" id="SSF52540">
    <property type="entry name" value="P-loop containing nucleoside triphosphate hydrolases"/>
    <property type="match status" value="2"/>
</dbReference>
<dbReference type="RefSeq" id="WP_057625296.1">
    <property type="nucleotide sequence ID" value="NZ_LKHV02000001.1"/>
</dbReference>
<comment type="subcellular location">
    <subcellularLocation>
        <location evidence="11">Cytoplasm</location>
    </subcellularLocation>
    <text evidence="11">Associates with ribosomes.</text>
</comment>
<dbReference type="InterPro" id="IPR017871">
    <property type="entry name" value="ABC_transporter-like_CS"/>
</dbReference>
<dbReference type="PROSITE" id="PS00211">
    <property type="entry name" value="ABC_TRANSPORTER_1"/>
    <property type="match status" value="2"/>
</dbReference>
<dbReference type="GO" id="GO:0016887">
    <property type="term" value="F:ATP hydrolysis activity"/>
    <property type="evidence" value="ECO:0007669"/>
    <property type="project" value="UniProtKB-UniRule"/>
</dbReference>
<keyword evidence="1 11" id="KW-0963">Cytoplasm</keyword>
<reference evidence="15" key="2">
    <citation type="journal article" date="2016" name="Genome Announc.">
        <title>Draft Genome Sequences of Two Novel Amoeba-Resistant Intranuclear Bacteria, 'Candidatus Berkiella cookevillensis' and 'Candidatus Berkiella aquae'.</title>
        <authorList>
            <person name="Mehari Y.T."/>
            <person name="Arivett B.A."/>
            <person name="Farone A.L."/>
            <person name="Gunderson J.H."/>
            <person name="Farone M.B."/>
        </authorList>
    </citation>
    <scope>NUCLEOTIDE SEQUENCE</scope>
    <source>
        <strain evidence="15">CC99</strain>
    </source>
</reference>
<dbReference type="CDD" id="cd03221">
    <property type="entry name" value="ABCF_EF-3"/>
    <property type="match status" value="2"/>
</dbReference>
<dbReference type="InterPro" id="IPR003439">
    <property type="entry name" value="ABC_transporter-like_ATP-bd"/>
</dbReference>
<protein>
    <recommendedName>
        <fullName evidence="11">ATP-binding protein Uup</fullName>
        <ecNumber evidence="11">3.6.1.-</ecNumber>
    </recommendedName>
</protein>
<evidence type="ECO:0000256" key="12">
    <source>
        <dbReference type="SAM" id="MobiDB-lite"/>
    </source>
</evidence>
<keyword evidence="6 11" id="KW-0067">ATP-binding</keyword>
<feature type="domain" description="ABC transporter" evidence="13">
    <location>
        <begin position="319"/>
        <end position="546"/>
    </location>
</feature>
<feature type="binding site" evidence="11">
    <location>
        <begin position="352"/>
        <end position="359"/>
    </location>
    <ligand>
        <name>ATP</name>
        <dbReference type="ChEBI" id="CHEBI:30616"/>
        <label>2</label>
    </ligand>
</feature>
<dbReference type="GO" id="GO:0003677">
    <property type="term" value="F:DNA binding"/>
    <property type="evidence" value="ECO:0007669"/>
    <property type="project" value="UniProtKB-UniRule"/>
</dbReference>
<dbReference type="SMART" id="SM00382">
    <property type="entry name" value="AAA"/>
    <property type="match status" value="2"/>
</dbReference>
<dbReference type="InterPro" id="IPR037118">
    <property type="entry name" value="Val-tRNA_synth_C_sf"/>
</dbReference>
<sequence>MPILTLKNIYFSVGQFPLLDKVNLDIHPKERIALIGRNGEGKSTLLRMLSGKISPESGEILKPSYVRISRLAQELPEVGDMTVYEAVSDGLSDLRDLLLQYHHLTAQLEGHDEAWMNQVHDLQKKIEHLDGWQIQLRIEKVIQALSLPADAKMSALSGGWRRRVALGAALVQEPDILLLDEPTNHLDLAAIQWLEGLLLNYPKTIIFITHDRALLRKIATRIVELDRGKLTSFPPEYDVYLQRKEQMMMEEERHNALFDKKLSDEEQWIRQGVKARRTRNEGRVRALIALREERSQRRTIKEKPKFEINEAITSGKTVIQAENVFFGYPGRKALIKDFSFTIQRGDKIAIVGQNGTGKTTLVKLLMGLLEPTAGTIKHSPKNQVAFFDQNREHLVPEATVMENVAEGDDQIEIQGRTKHVIGYLGDFLFSPAKCRMLAKTLSGGEQNRLMLAKLFSKTANLLVLDEPTNDLDIESLDVLETLLLNYQGTVIIISHDREFIDNIATHCIAFEKGGQISINVGGYTDWLERREQFEKNQAKASQQTKNHKTTKPVETNKATAKSKLSFNEQRELSTLLSSIEKLEATIKQLENRMCDAGFYQLPQEEIHSVTQQLEKLKAELSVAYVRWEELDARA</sequence>
<dbReference type="EMBL" id="LKHV02000001">
    <property type="protein sequence ID" value="MCS5707397.1"/>
    <property type="molecule type" value="Genomic_DNA"/>
</dbReference>
<evidence type="ECO:0000313" key="14">
    <source>
        <dbReference type="EMBL" id="KRG17597.1"/>
    </source>
</evidence>
<dbReference type="OrthoDB" id="9762051at2"/>
<evidence type="ECO:0000256" key="9">
    <source>
        <dbReference type="ARBA" id="ARBA00049360"/>
    </source>
</evidence>
<feature type="binding site" evidence="11">
    <location>
        <begin position="36"/>
        <end position="43"/>
    </location>
    <ligand>
        <name>ATP</name>
        <dbReference type="ChEBI" id="CHEBI:30616"/>
        <label>1</label>
    </ligand>
</feature>
<evidence type="ECO:0000256" key="6">
    <source>
        <dbReference type="ARBA" id="ARBA00022840"/>
    </source>
</evidence>
<comment type="similarity">
    <text evidence="10 11">Belongs to the ABC transporter superfamily. ABCF family. Uup subfamily.</text>
</comment>
<dbReference type="InterPro" id="IPR051309">
    <property type="entry name" value="ABCF_ATPase"/>
</dbReference>
<evidence type="ECO:0000256" key="11">
    <source>
        <dbReference type="HAMAP-Rule" id="MF_00848"/>
    </source>
</evidence>
<dbReference type="EC" id="3.6.1.-" evidence="11"/>
<evidence type="ECO:0000256" key="4">
    <source>
        <dbReference type="ARBA" id="ARBA00022763"/>
    </source>
</evidence>
<dbReference type="AlphaFoldDB" id="A0A0Q9YA56"/>
<evidence type="ECO:0000256" key="8">
    <source>
        <dbReference type="ARBA" id="ARBA00023204"/>
    </source>
</evidence>
<dbReference type="FunFam" id="3.40.50.300:FF:000011">
    <property type="entry name" value="Putative ABC transporter ATP-binding component"/>
    <property type="match status" value="1"/>
</dbReference>
<keyword evidence="16" id="KW-1185">Reference proteome</keyword>
<dbReference type="Proteomes" id="UP000051494">
    <property type="component" value="Unassembled WGS sequence"/>
</dbReference>
<dbReference type="PANTHER" id="PTHR42855">
    <property type="entry name" value="ABC TRANSPORTER ATP-BINDING SUBUNIT"/>
    <property type="match status" value="1"/>
</dbReference>